<sequence length="120" mass="14648">MVSLIERENLYIFIFDVNDKDENADDIHRFIENSKIISAWWNYFPGVYFIQVNANEEIITNYFYERFPRISCFLMRVDRESFKGRMPIHAWSWLLNKSGNEEEEFVKMMTEFQANKKRLK</sequence>
<proteinExistence type="predicted"/>
<protein>
    <submittedName>
        <fullName evidence="1">Uncharacterized protein</fullName>
    </submittedName>
</protein>
<reference evidence="1" key="1">
    <citation type="submission" date="2022-05" db="EMBL/GenBank/DDBJ databases">
        <title>Sphingomonas sp. strain RP10 Genome sequencing and assembly.</title>
        <authorList>
            <person name="Kim I."/>
        </authorList>
    </citation>
    <scope>NUCLEOTIDE SEQUENCE</scope>
    <source>
        <strain evidence="1">RP10</strain>
    </source>
</reference>
<gene>
    <name evidence="1" type="ORF">M9979_02765</name>
</gene>
<accession>A0A9X2HP62</accession>
<organism evidence="1 2">
    <name type="scientific">Sphingomonas liriopis</name>
    <dbReference type="NCBI Taxonomy" id="2949094"/>
    <lineage>
        <taxon>Bacteria</taxon>
        <taxon>Pseudomonadati</taxon>
        <taxon>Pseudomonadota</taxon>
        <taxon>Alphaproteobacteria</taxon>
        <taxon>Sphingomonadales</taxon>
        <taxon>Sphingomonadaceae</taxon>
        <taxon>Sphingomonas</taxon>
    </lineage>
</organism>
<dbReference type="RefSeq" id="WP_254287815.1">
    <property type="nucleotide sequence ID" value="NZ_JAMLDY010000003.1"/>
</dbReference>
<keyword evidence="2" id="KW-1185">Reference proteome</keyword>
<dbReference type="EMBL" id="JAMLDY010000003">
    <property type="protein sequence ID" value="MCP3733802.1"/>
    <property type="molecule type" value="Genomic_DNA"/>
</dbReference>
<evidence type="ECO:0000313" key="2">
    <source>
        <dbReference type="Proteomes" id="UP001139486"/>
    </source>
</evidence>
<evidence type="ECO:0000313" key="1">
    <source>
        <dbReference type="EMBL" id="MCP3733802.1"/>
    </source>
</evidence>
<comment type="caution">
    <text evidence="1">The sequence shown here is derived from an EMBL/GenBank/DDBJ whole genome shotgun (WGS) entry which is preliminary data.</text>
</comment>
<dbReference type="Proteomes" id="UP001139486">
    <property type="component" value="Unassembled WGS sequence"/>
</dbReference>
<dbReference type="AlphaFoldDB" id="A0A9X2HP62"/>
<name>A0A9X2HP62_9SPHN</name>